<protein>
    <submittedName>
        <fullName evidence="3">Uncharacterized protein</fullName>
    </submittedName>
</protein>
<dbReference type="WBParaSite" id="Gr19_v10_g14566.t1">
    <property type="protein sequence ID" value="Gr19_v10_g14566.t1"/>
    <property type="gene ID" value="Gr19_v10_g14566"/>
</dbReference>
<dbReference type="AlphaFoldDB" id="A0A914H7L7"/>
<keyword evidence="2" id="KW-1185">Reference proteome</keyword>
<evidence type="ECO:0000256" key="1">
    <source>
        <dbReference type="SAM" id="SignalP"/>
    </source>
</evidence>
<evidence type="ECO:0000313" key="3">
    <source>
        <dbReference type="WBParaSite" id="Gr19_v10_g14566.t1"/>
    </source>
</evidence>
<reference evidence="3" key="1">
    <citation type="submission" date="2022-11" db="UniProtKB">
        <authorList>
            <consortium name="WormBaseParasite"/>
        </authorList>
    </citation>
    <scope>IDENTIFICATION</scope>
</reference>
<name>A0A914H7L7_GLORO</name>
<accession>A0A914H7L7</accession>
<proteinExistence type="predicted"/>
<dbReference type="Proteomes" id="UP000887572">
    <property type="component" value="Unplaced"/>
</dbReference>
<evidence type="ECO:0000313" key="2">
    <source>
        <dbReference type="Proteomes" id="UP000887572"/>
    </source>
</evidence>
<feature type="chain" id="PRO_5037138025" evidence="1">
    <location>
        <begin position="20"/>
        <end position="80"/>
    </location>
</feature>
<organism evidence="2 3">
    <name type="scientific">Globodera rostochiensis</name>
    <name type="common">Golden nematode worm</name>
    <name type="synonym">Heterodera rostochiensis</name>
    <dbReference type="NCBI Taxonomy" id="31243"/>
    <lineage>
        <taxon>Eukaryota</taxon>
        <taxon>Metazoa</taxon>
        <taxon>Ecdysozoa</taxon>
        <taxon>Nematoda</taxon>
        <taxon>Chromadorea</taxon>
        <taxon>Rhabditida</taxon>
        <taxon>Tylenchina</taxon>
        <taxon>Tylenchomorpha</taxon>
        <taxon>Tylenchoidea</taxon>
        <taxon>Heteroderidae</taxon>
        <taxon>Heteroderinae</taxon>
        <taxon>Globodera</taxon>
    </lineage>
</organism>
<keyword evidence="1" id="KW-0732">Signal</keyword>
<sequence>MSRPTLMAMAVLFIGVLLAMFNPSMEVCPPSYLGICEWRNCVEEKPAGSHMMICLPEERPENCLQESWEQLTELNELEPC</sequence>
<feature type="signal peptide" evidence="1">
    <location>
        <begin position="1"/>
        <end position="19"/>
    </location>
</feature>